<dbReference type="Proteomes" id="UP000092730">
    <property type="component" value="Chromosome 1"/>
</dbReference>
<dbReference type="AlphaFoldDB" id="A0A1B9G7D8"/>
<accession>A0A1B9G7D8</accession>
<keyword evidence="4" id="KW-1185">Reference proteome</keyword>
<protein>
    <submittedName>
        <fullName evidence="2">Uncharacterized protein</fullName>
    </submittedName>
</protein>
<feature type="compositionally biased region" description="Low complexity" evidence="1">
    <location>
        <begin position="234"/>
        <end position="261"/>
    </location>
</feature>
<evidence type="ECO:0000256" key="1">
    <source>
        <dbReference type="SAM" id="MobiDB-lite"/>
    </source>
</evidence>
<dbReference type="EMBL" id="CP144541">
    <property type="protein sequence ID" value="WVW79304.1"/>
    <property type="molecule type" value="Genomic_DNA"/>
</dbReference>
<evidence type="ECO:0000313" key="2">
    <source>
        <dbReference type="EMBL" id="OCF26954.1"/>
    </source>
</evidence>
<reference evidence="3" key="2">
    <citation type="submission" date="2013-07" db="EMBL/GenBank/DDBJ databases">
        <authorList>
            <consortium name="The Broad Institute Genome Sequencing Platform"/>
            <person name="Cuomo C."/>
            <person name="Litvintseva A."/>
            <person name="Chen Y."/>
            <person name="Heitman J."/>
            <person name="Sun S."/>
            <person name="Springer D."/>
            <person name="Dromer F."/>
            <person name="Young S.K."/>
            <person name="Zeng Q."/>
            <person name="Gargeya S."/>
            <person name="Fitzgerald M."/>
            <person name="Abouelleil A."/>
            <person name="Alvarado L."/>
            <person name="Berlin A.M."/>
            <person name="Chapman S.B."/>
            <person name="Dewar J."/>
            <person name="Goldberg J."/>
            <person name="Griggs A."/>
            <person name="Gujja S."/>
            <person name="Hansen M."/>
            <person name="Howarth C."/>
            <person name="Imamovic A."/>
            <person name="Larimer J."/>
            <person name="McCowan C."/>
            <person name="Murphy C."/>
            <person name="Pearson M."/>
            <person name="Priest M."/>
            <person name="Roberts A."/>
            <person name="Saif S."/>
            <person name="Shea T."/>
            <person name="Sykes S."/>
            <person name="Wortman J."/>
            <person name="Nusbaum C."/>
            <person name="Birren B."/>
        </authorList>
    </citation>
    <scope>NUCLEOTIDE SEQUENCE</scope>
    <source>
        <strain evidence="3">CBS 10118</strain>
    </source>
</reference>
<evidence type="ECO:0000313" key="4">
    <source>
        <dbReference type="Proteomes" id="UP000092730"/>
    </source>
</evidence>
<dbReference type="RefSeq" id="XP_019048024.1">
    <property type="nucleotide sequence ID" value="XM_019191276.1"/>
</dbReference>
<dbReference type="EMBL" id="KI894020">
    <property type="protein sequence ID" value="OCF26954.1"/>
    <property type="molecule type" value="Genomic_DNA"/>
</dbReference>
<dbReference type="VEuPathDB" id="FungiDB:I302_04645"/>
<reference evidence="3" key="4">
    <citation type="submission" date="2024-02" db="EMBL/GenBank/DDBJ databases">
        <title>Comparative genomics of Cryptococcus and Kwoniella reveals pathogenesis evolution and contrasting modes of karyotype evolution via chromosome fusion or intercentromeric recombination.</title>
        <authorList>
            <person name="Coelho M.A."/>
            <person name="David-Palma M."/>
            <person name="Shea T."/>
            <person name="Bowers K."/>
            <person name="McGinley-Smith S."/>
            <person name="Mohammad A.W."/>
            <person name="Gnirke A."/>
            <person name="Yurkov A.M."/>
            <person name="Nowrousian M."/>
            <person name="Sun S."/>
            <person name="Cuomo C.A."/>
            <person name="Heitman J."/>
        </authorList>
    </citation>
    <scope>NUCLEOTIDE SEQUENCE</scope>
    <source>
        <strain evidence="3">CBS 10118</strain>
    </source>
</reference>
<dbReference type="OrthoDB" id="2564840at2759"/>
<organism evidence="2">
    <name type="scientific">Kwoniella bestiolae CBS 10118</name>
    <dbReference type="NCBI Taxonomy" id="1296100"/>
    <lineage>
        <taxon>Eukaryota</taxon>
        <taxon>Fungi</taxon>
        <taxon>Dikarya</taxon>
        <taxon>Basidiomycota</taxon>
        <taxon>Agaricomycotina</taxon>
        <taxon>Tremellomycetes</taxon>
        <taxon>Tremellales</taxon>
        <taxon>Cryptococcaceae</taxon>
        <taxon>Kwoniella</taxon>
    </lineage>
</organism>
<proteinExistence type="predicted"/>
<feature type="region of interest" description="Disordered" evidence="1">
    <location>
        <begin position="196"/>
        <end position="276"/>
    </location>
</feature>
<gene>
    <name evidence="2" type="ORF">I302_04645</name>
    <name evidence="3" type="ORF">I302_101271</name>
</gene>
<evidence type="ECO:0000313" key="3">
    <source>
        <dbReference type="EMBL" id="WVW79304.1"/>
    </source>
</evidence>
<sequence>MGKKSKNKASTEEPIKVIQPYEHDWTEPQICSLVARISQDDTFQKMFFLRPNTLTGAMVLSEQRLTLELLPDTLYMKYLIKEKRVIRKTEGRLEVNEQWPKKMRVISRLFEVIHPLADNIKTLLGPSLTRKKLKGENREGYDIWKRWMKNGQYTWYFPYVAIKNKLHPDWLKDQLSNPQPIPTILVNYAVARAASSHIPPSPASSPSVSSAPSPSLSPLPSPTPAITPQPTPAPLFSSSKSTPSPALSSTSRTSSHQHLTSYFTTHTRKRGKDKCHPIYPPSNLNWLKPYTSLLGV</sequence>
<reference evidence="2" key="3">
    <citation type="submission" date="2014-01" db="EMBL/GenBank/DDBJ databases">
        <title>Evolution of pathogenesis and genome organization in the Tremellales.</title>
        <authorList>
            <person name="Cuomo C."/>
            <person name="Litvintseva A."/>
            <person name="Heitman J."/>
            <person name="Chen Y."/>
            <person name="Sun S."/>
            <person name="Springer D."/>
            <person name="Dromer F."/>
            <person name="Young S."/>
            <person name="Zeng Q."/>
            <person name="Chapman S."/>
            <person name="Gujja S."/>
            <person name="Saif S."/>
            <person name="Birren B."/>
        </authorList>
    </citation>
    <scope>NUCLEOTIDE SEQUENCE</scope>
    <source>
        <strain evidence="2">CBS 10118</strain>
    </source>
</reference>
<feature type="compositionally biased region" description="Low complexity" evidence="1">
    <location>
        <begin position="196"/>
        <end position="214"/>
    </location>
</feature>
<feature type="compositionally biased region" description="Pro residues" evidence="1">
    <location>
        <begin position="215"/>
        <end position="233"/>
    </location>
</feature>
<name>A0A1B9G7D8_9TREE</name>
<dbReference type="KEGG" id="kbi:30209044"/>
<reference evidence="2" key="1">
    <citation type="submission" date="2013-07" db="EMBL/GenBank/DDBJ databases">
        <title>The Genome Sequence of Cryptococcus bestiolae CBS10118.</title>
        <authorList>
            <consortium name="The Broad Institute Genome Sequencing Platform"/>
            <person name="Cuomo C."/>
            <person name="Litvintseva A."/>
            <person name="Chen Y."/>
            <person name="Heitman J."/>
            <person name="Sun S."/>
            <person name="Springer D."/>
            <person name="Dromer F."/>
            <person name="Young S.K."/>
            <person name="Zeng Q."/>
            <person name="Gargeya S."/>
            <person name="Fitzgerald M."/>
            <person name="Abouelleil A."/>
            <person name="Alvarado L."/>
            <person name="Berlin A.M."/>
            <person name="Chapman S.B."/>
            <person name="Dewar J."/>
            <person name="Goldberg J."/>
            <person name="Griggs A."/>
            <person name="Gujja S."/>
            <person name="Hansen M."/>
            <person name="Howarth C."/>
            <person name="Imamovic A."/>
            <person name="Larimer J."/>
            <person name="McCowan C."/>
            <person name="Murphy C."/>
            <person name="Pearson M."/>
            <person name="Priest M."/>
            <person name="Roberts A."/>
            <person name="Saif S."/>
            <person name="Shea T."/>
            <person name="Sykes S."/>
            <person name="Wortman J."/>
            <person name="Nusbaum C."/>
            <person name="Birren B."/>
        </authorList>
    </citation>
    <scope>NUCLEOTIDE SEQUENCE [LARGE SCALE GENOMIC DNA]</scope>
    <source>
        <strain evidence="2">CBS 10118</strain>
    </source>
</reference>
<dbReference type="GeneID" id="30209044"/>